<evidence type="ECO:0000256" key="1">
    <source>
        <dbReference type="SAM" id="MobiDB-lite"/>
    </source>
</evidence>
<organism evidence="4 5">
    <name type="scientific">Ancylostoma ceylanicum</name>
    <dbReference type="NCBI Taxonomy" id="53326"/>
    <lineage>
        <taxon>Eukaryota</taxon>
        <taxon>Metazoa</taxon>
        <taxon>Ecdysozoa</taxon>
        <taxon>Nematoda</taxon>
        <taxon>Chromadorea</taxon>
        <taxon>Rhabditida</taxon>
        <taxon>Rhabditina</taxon>
        <taxon>Rhabditomorpha</taxon>
        <taxon>Strongyloidea</taxon>
        <taxon>Ancylostomatidae</taxon>
        <taxon>Ancylostomatinae</taxon>
        <taxon>Ancylostoma</taxon>
    </lineage>
</organism>
<dbReference type="Proteomes" id="UP000024635">
    <property type="component" value="Unassembled WGS sequence"/>
</dbReference>
<keyword evidence="3" id="KW-0732">Signal</keyword>
<gene>
    <name evidence="4" type="primary">Acey_s0085.g1841</name>
    <name evidence="4" type="ORF">Y032_0085g1841</name>
</gene>
<reference evidence="5" key="1">
    <citation type="journal article" date="2015" name="Nat. Genet.">
        <title>The genome and transcriptome of the zoonotic hookworm Ancylostoma ceylanicum identify infection-specific gene families.</title>
        <authorList>
            <person name="Schwarz E.M."/>
            <person name="Hu Y."/>
            <person name="Antoshechkin I."/>
            <person name="Miller M.M."/>
            <person name="Sternberg P.W."/>
            <person name="Aroian R.V."/>
        </authorList>
    </citation>
    <scope>NUCLEOTIDE SEQUENCE</scope>
    <source>
        <strain evidence="5">HY135</strain>
    </source>
</reference>
<feature type="chain" id="PRO_5001488228" evidence="3">
    <location>
        <begin position="30"/>
        <end position="343"/>
    </location>
</feature>
<dbReference type="EMBL" id="JARK01001421">
    <property type="protein sequence ID" value="EYC04870.1"/>
    <property type="molecule type" value="Genomic_DNA"/>
</dbReference>
<feature type="region of interest" description="Disordered" evidence="1">
    <location>
        <begin position="151"/>
        <end position="214"/>
    </location>
</feature>
<name>A0A016TQ19_9BILA</name>
<feature type="region of interest" description="Disordered" evidence="1">
    <location>
        <begin position="260"/>
        <end position="343"/>
    </location>
</feature>
<proteinExistence type="predicted"/>
<protein>
    <submittedName>
        <fullName evidence="4">Uncharacterized protein</fullName>
    </submittedName>
</protein>
<evidence type="ECO:0000313" key="5">
    <source>
        <dbReference type="Proteomes" id="UP000024635"/>
    </source>
</evidence>
<keyword evidence="2" id="KW-1133">Transmembrane helix</keyword>
<sequence>MWIHRAARSFVRFPNHMKLWIFICCTCLAEELKTDENTCFVGEGNELKETKVPAPICRFEIEYESEQCTSKFATHYKTVQHWRTDLAMEIEGSHCTYTDTKIDCVCVGSGCNEPFSVKKILAKEIPKTRSRSKIRKLLCFMTDGDLFGNGTVIGTPAPTTTTEESELTSTQVGRTRTPFRDKDKVTEAPPKKATKPSPPKDPKGAKSNKPVGEVQKIEESDEDFVRNLSLHVVFGLLLLMLIFANIVFFTLVLYYKKKEEDERDKLPPMPPKEVKERKSKKKELDFAEKSAPGSAEKTAPTSADKTTQGSGERTMPGSAEKMMPGFAEGRPGRPGMTRHPMYG</sequence>
<feature type="compositionally biased region" description="Polar residues" evidence="1">
    <location>
        <begin position="299"/>
        <end position="311"/>
    </location>
</feature>
<accession>A0A016TQ19</accession>
<keyword evidence="2" id="KW-0472">Membrane</keyword>
<dbReference type="OrthoDB" id="10606375at2759"/>
<feature type="compositionally biased region" description="Low complexity" evidence="1">
    <location>
        <begin position="159"/>
        <end position="170"/>
    </location>
</feature>
<dbReference type="AlphaFoldDB" id="A0A016TQ19"/>
<evidence type="ECO:0000256" key="2">
    <source>
        <dbReference type="SAM" id="Phobius"/>
    </source>
</evidence>
<feature type="compositionally biased region" description="Basic and acidic residues" evidence="1">
    <location>
        <begin position="178"/>
        <end position="190"/>
    </location>
</feature>
<evidence type="ECO:0000313" key="4">
    <source>
        <dbReference type="EMBL" id="EYC04870.1"/>
    </source>
</evidence>
<feature type="transmembrane region" description="Helical" evidence="2">
    <location>
        <begin position="232"/>
        <end position="255"/>
    </location>
</feature>
<keyword evidence="2" id="KW-0812">Transmembrane</keyword>
<comment type="caution">
    <text evidence="4">The sequence shown here is derived from an EMBL/GenBank/DDBJ whole genome shotgun (WGS) entry which is preliminary data.</text>
</comment>
<feature type="compositionally biased region" description="Basic and acidic residues" evidence="1">
    <location>
        <begin position="260"/>
        <end position="288"/>
    </location>
</feature>
<keyword evidence="5" id="KW-1185">Reference proteome</keyword>
<feature type="signal peptide" evidence="3">
    <location>
        <begin position="1"/>
        <end position="29"/>
    </location>
</feature>
<evidence type="ECO:0000256" key="3">
    <source>
        <dbReference type="SAM" id="SignalP"/>
    </source>
</evidence>